<dbReference type="PANTHER" id="PTHR42305:SF1">
    <property type="entry name" value="MEMBRANE PROTEIN RV1733C-RELATED"/>
    <property type="match status" value="1"/>
</dbReference>
<dbReference type="GeneID" id="300097613"/>
<name>A0A4P6TR06_STRSO</name>
<gene>
    <name evidence="2" type="ORF">D0Z67_01550</name>
</gene>
<keyword evidence="1" id="KW-1133">Transmembrane helix</keyword>
<reference evidence="2 3" key="1">
    <citation type="submission" date="2018-08" db="EMBL/GenBank/DDBJ databases">
        <title>The complete genome sequence of Streptomyces seoulensis, a pioneer strain for nickel superoxide dismutase discovery.</title>
        <authorList>
            <person name="Shin J."/>
            <person name="Lee J.-S."/>
            <person name="Lee E.-J."/>
            <person name="Youn H.-D."/>
        </authorList>
    </citation>
    <scope>NUCLEOTIDE SEQUENCE [LARGE SCALE GENOMIC DNA]</scope>
    <source>
        <strain evidence="2 3">KCTC 9819</strain>
    </source>
</reference>
<keyword evidence="1" id="KW-0812">Transmembrane</keyword>
<sequence>MRTRSHRPRRRGNALRRRSDVVEAWVVAVVAVLLCVAAPLAGTAAGLFTYDRARTHAEEQRAERQSVRAVVAGRPASRPTVHGDRGHGYRAEVRWTEPGRQTRTAVADVPAGTRAGDTVTVWFDSRGRTVAPPPNDVAVWQHTVAVGLGAAGGTAAIVLLGRAVERRVALRHLLAEWERDWARTGPAWTRRRA</sequence>
<dbReference type="RefSeq" id="WP_031180493.1">
    <property type="nucleotide sequence ID" value="NZ_CP032229.1"/>
</dbReference>
<dbReference type="EMBL" id="CP032229">
    <property type="protein sequence ID" value="QBJ89127.1"/>
    <property type="molecule type" value="Genomic_DNA"/>
</dbReference>
<dbReference type="Proteomes" id="UP000292547">
    <property type="component" value="Chromosome"/>
</dbReference>
<dbReference type="PANTHER" id="PTHR42305">
    <property type="entry name" value="MEMBRANE PROTEIN RV1733C-RELATED"/>
    <property type="match status" value="1"/>
</dbReference>
<feature type="transmembrane region" description="Helical" evidence="1">
    <location>
        <begin position="21"/>
        <end position="41"/>
    </location>
</feature>
<dbReference type="InterPro" id="IPR039708">
    <property type="entry name" value="MT1774/Rv1733c-like"/>
</dbReference>
<dbReference type="STRING" id="73044.GCA_000725795_02185"/>
<protein>
    <recommendedName>
        <fullName evidence="4">Integral membrane protein</fullName>
    </recommendedName>
</protein>
<dbReference type="OrthoDB" id="5190748at2"/>
<accession>A0A4P6TR06</accession>
<evidence type="ECO:0000313" key="2">
    <source>
        <dbReference type="EMBL" id="QBJ89127.1"/>
    </source>
</evidence>
<dbReference type="KEGG" id="sseo:D0Z67_01550"/>
<keyword evidence="3" id="KW-1185">Reference proteome</keyword>
<proteinExistence type="predicted"/>
<dbReference type="AlphaFoldDB" id="A0A4P6TR06"/>
<feature type="transmembrane region" description="Helical" evidence="1">
    <location>
        <begin position="139"/>
        <end position="161"/>
    </location>
</feature>
<organism evidence="2 3">
    <name type="scientific">Streptomyces seoulensis</name>
    <dbReference type="NCBI Taxonomy" id="73044"/>
    <lineage>
        <taxon>Bacteria</taxon>
        <taxon>Bacillati</taxon>
        <taxon>Actinomycetota</taxon>
        <taxon>Actinomycetes</taxon>
        <taxon>Kitasatosporales</taxon>
        <taxon>Streptomycetaceae</taxon>
        <taxon>Streptomyces</taxon>
    </lineage>
</organism>
<evidence type="ECO:0000256" key="1">
    <source>
        <dbReference type="SAM" id="Phobius"/>
    </source>
</evidence>
<keyword evidence="1" id="KW-0472">Membrane</keyword>
<evidence type="ECO:0008006" key="4">
    <source>
        <dbReference type="Google" id="ProtNLM"/>
    </source>
</evidence>
<evidence type="ECO:0000313" key="3">
    <source>
        <dbReference type="Proteomes" id="UP000292547"/>
    </source>
</evidence>